<feature type="transmembrane region" description="Helical" evidence="7">
    <location>
        <begin position="289"/>
        <end position="307"/>
    </location>
</feature>
<feature type="compositionally biased region" description="Polar residues" evidence="6">
    <location>
        <begin position="260"/>
        <end position="269"/>
    </location>
</feature>
<proteinExistence type="evidence at transcript level"/>
<dbReference type="SUPFAM" id="SSF144091">
    <property type="entry name" value="Rhomboid-like"/>
    <property type="match status" value="1"/>
</dbReference>
<keyword evidence="4 7" id="KW-1133">Transmembrane helix</keyword>
<dbReference type="GO" id="GO:0016020">
    <property type="term" value="C:membrane"/>
    <property type="evidence" value="ECO:0007669"/>
    <property type="project" value="UniProtKB-SubCell"/>
</dbReference>
<accession>A0A0A7E6M6</accession>
<evidence type="ECO:0000256" key="4">
    <source>
        <dbReference type="ARBA" id="ARBA00022989"/>
    </source>
</evidence>
<feature type="transmembrane region" description="Helical" evidence="7">
    <location>
        <begin position="372"/>
        <end position="394"/>
    </location>
</feature>
<feature type="domain" description="Peptidase S54 rhomboid" evidence="8">
    <location>
        <begin position="336"/>
        <end position="473"/>
    </location>
</feature>
<dbReference type="FunFam" id="1.20.1540.10:FF:000017">
    <property type="entry name" value="RHOMBOID-like protein 9, chloroplastic"/>
    <property type="match status" value="1"/>
</dbReference>
<organism evidence="9">
    <name type="scientific">Illicium henryi</name>
    <dbReference type="NCBI Taxonomy" id="114516"/>
    <lineage>
        <taxon>Eukaryota</taxon>
        <taxon>Viridiplantae</taxon>
        <taxon>Streptophyta</taxon>
        <taxon>Embryophyta</taxon>
        <taxon>Tracheophyta</taxon>
        <taxon>Spermatophyta</taxon>
        <taxon>Magnoliopsida</taxon>
        <taxon>Austrobaileyales</taxon>
        <taxon>Schisandraceae</taxon>
        <taxon>Illicium</taxon>
    </lineage>
</organism>
<evidence type="ECO:0000259" key="8">
    <source>
        <dbReference type="Pfam" id="PF01694"/>
    </source>
</evidence>
<evidence type="ECO:0000256" key="7">
    <source>
        <dbReference type="SAM" id="Phobius"/>
    </source>
</evidence>
<feature type="region of interest" description="Disordered" evidence="6">
    <location>
        <begin position="240"/>
        <end position="277"/>
    </location>
</feature>
<evidence type="ECO:0000313" key="9">
    <source>
        <dbReference type="EMBL" id="AIY60673.1"/>
    </source>
</evidence>
<keyword evidence="3 7" id="KW-0812">Transmembrane</keyword>
<feature type="compositionally biased region" description="Basic and acidic residues" evidence="6">
    <location>
        <begin position="246"/>
        <end position="259"/>
    </location>
</feature>
<feature type="transmembrane region" description="Helical" evidence="7">
    <location>
        <begin position="345"/>
        <end position="365"/>
    </location>
</feature>
<dbReference type="PANTHER" id="PTHR43731">
    <property type="entry name" value="RHOMBOID PROTEASE"/>
    <property type="match status" value="1"/>
</dbReference>
<keyword evidence="5 7" id="KW-0472">Membrane</keyword>
<evidence type="ECO:0000256" key="6">
    <source>
        <dbReference type="SAM" id="MobiDB-lite"/>
    </source>
</evidence>
<dbReference type="InterPro" id="IPR022764">
    <property type="entry name" value="Peptidase_S54_rhomboid_dom"/>
</dbReference>
<dbReference type="Gene3D" id="1.20.1540.10">
    <property type="entry name" value="Rhomboid-like"/>
    <property type="match status" value="1"/>
</dbReference>
<comment type="subcellular location">
    <subcellularLocation>
        <location evidence="1">Membrane</location>
        <topology evidence="1">Multi-pass membrane protein</topology>
    </subcellularLocation>
</comment>
<evidence type="ECO:0000256" key="2">
    <source>
        <dbReference type="ARBA" id="ARBA00009045"/>
    </source>
</evidence>
<protein>
    <submittedName>
        <fullName evidence="9">Rhomboid protein Illhe_RBL9</fullName>
    </submittedName>
</protein>
<evidence type="ECO:0000256" key="3">
    <source>
        <dbReference type="ARBA" id="ARBA00022692"/>
    </source>
</evidence>
<dbReference type="EMBL" id="KM823809">
    <property type="protein sequence ID" value="AIY60673.1"/>
    <property type="molecule type" value="mRNA"/>
</dbReference>
<dbReference type="InterPro" id="IPR050925">
    <property type="entry name" value="Rhomboid_protease_S54"/>
</dbReference>
<comment type="similarity">
    <text evidence="2">Belongs to the peptidase S54 family.</text>
</comment>
<dbReference type="Pfam" id="PF01694">
    <property type="entry name" value="Rhomboid"/>
    <property type="match status" value="1"/>
</dbReference>
<name>A0A0A7E6M6_9MAGN</name>
<dbReference type="AlphaFoldDB" id="A0A0A7E6M6"/>
<dbReference type="InterPro" id="IPR035952">
    <property type="entry name" value="Rhomboid-like_sf"/>
</dbReference>
<reference evidence="9" key="1">
    <citation type="journal article" date="2014" name="New Phytol.">
        <title>Differential evolution of members of the rhomboid gene family with conservative and divergent patterns.</title>
        <authorList>
            <person name="Li Q."/>
            <person name="Zhang N."/>
            <person name="Zhang L."/>
            <person name="Ma H."/>
        </authorList>
    </citation>
    <scope>NUCLEOTIDE SEQUENCE</scope>
</reference>
<evidence type="ECO:0000256" key="5">
    <source>
        <dbReference type="ARBA" id="ARBA00023136"/>
    </source>
</evidence>
<feature type="transmembrane region" description="Helical" evidence="7">
    <location>
        <begin position="400"/>
        <end position="417"/>
    </location>
</feature>
<dbReference type="GO" id="GO:0004252">
    <property type="term" value="F:serine-type endopeptidase activity"/>
    <property type="evidence" value="ECO:0007669"/>
    <property type="project" value="InterPro"/>
</dbReference>
<sequence>MAVSLACSIGFYKGQVCPLIQLRQHERNITDNSISTQNASRYTCIFSSITGDIDKIWLGLHHHASYLSMKENRRRGDASFCMGGYMKAMPLPITPRMSILHTIYCMDNHIKSTPNIALQMEKHSAESSTSETTSASKKQLKLLESYFIKLHNEVKKQQTLETCTGDPETVISLDEYNQTGAFLHQPDKVAKSLKLNESEYLRTGKGLTSLDNYFDKLNELELQKVEISDEETMQSYSVRIQSNLESESHEKKEDSKYKLESSTTLNENASPPFGSENFQDQPYDEASNFYLISILAAINIAVFLFEIASPIRNDDSEYLSLPLMYGAKINGLILDGEWWRLVTPMFLHSGFLHVALGCWALLTFGPQVCRGYGSFTFFLIYILGGICGNLTSFIHTPEPTVGGTGPVFAIIGAWLIYQFQNKEMIAKNLSEDMFRKAVIATCLSCVLSNFGRIDDWTHLGAISAGLVYGFVTCPVVQLDNAKKHSRRGDCTC</sequence>
<dbReference type="PANTHER" id="PTHR43731:SF30">
    <property type="entry name" value="RHOMBOID-LIKE PROTEIN 9, CHLOROPLASTIC"/>
    <property type="match status" value="1"/>
</dbReference>
<evidence type="ECO:0000256" key="1">
    <source>
        <dbReference type="ARBA" id="ARBA00004141"/>
    </source>
</evidence>